<keyword evidence="2" id="KW-0805">Transcription regulation</keyword>
<organism evidence="6 7">
    <name type="scientific">Parazoarcus communis</name>
    <dbReference type="NCBI Taxonomy" id="41977"/>
    <lineage>
        <taxon>Bacteria</taxon>
        <taxon>Pseudomonadati</taxon>
        <taxon>Pseudomonadota</taxon>
        <taxon>Betaproteobacteria</taxon>
        <taxon>Rhodocyclales</taxon>
        <taxon>Zoogloeaceae</taxon>
        <taxon>Parazoarcus</taxon>
    </lineage>
</organism>
<evidence type="ECO:0000256" key="2">
    <source>
        <dbReference type="ARBA" id="ARBA00023015"/>
    </source>
</evidence>
<evidence type="ECO:0000313" key="7">
    <source>
        <dbReference type="Proteomes" id="UP000244902"/>
    </source>
</evidence>
<dbReference type="FunFam" id="1.10.10.10:FF:000001">
    <property type="entry name" value="LysR family transcriptional regulator"/>
    <property type="match status" value="1"/>
</dbReference>
<keyword evidence="3" id="KW-0238">DNA-binding</keyword>
<dbReference type="Pfam" id="PF00126">
    <property type="entry name" value="HTH_1"/>
    <property type="match status" value="1"/>
</dbReference>
<dbReference type="SUPFAM" id="SSF53850">
    <property type="entry name" value="Periplasmic binding protein-like II"/>
    <property type="match status" value="1"/>
</dbReference>
<accession>A0A2U8GZX6</accession>
<dbReference type="RefSeq" id="WP_108972175.1">
    <property type="nucleotide sequence ID" value="NZ_CP022188.1"/>
</dbReference>
<dbReference type="Gene3D" id="1.10.10.10">
    <property type="entry name" value="Winged helix-like DNA-binding domain superfamily/Winged helix DNA-binding domain"/>
    <property type="match status" value="1"/>
</dbReference>
<dbReference type="Gene3D" id="3.40.190.290">
    <property type="match status" value="1"/>
</dbReference>
<dbReference type="InterPro" id="IPR036390">
    <property type="entry name" value="WH_DNA-bd_sf"/>
</dbReference>
<dbReference type="OrthoDB" id="9785974at2"/>
<dbReference type="GO" id="GO:0003677">
    <property type="term" value="F:DNA binding"/>
    <property type="evidence" value="ECO:0007669"/>
    <property type="project" value="UniProtKB-KW"/>
</dbReference>
<evidence type="ECO:0000259" key="5">
    <source>
        <dbReference type="PROSITE" id="PS50931"/>
    </source>
</evidence>
<protein>
    <submittedName>
        <fullName evidence="6">LysR family transcriptional regulator</fullName>
    </submittedName>
</protein>
<dbReference type="Pfam" id="PF03466">
    <property type="entry name" value="LysR_substrate"/>
    <property type="match status" value="1"/>
</dbReference>
<dbReference type="EMBL" id="CP022188">
    <property type="protein sequence ID" value="AWI79279.1"/>
    <property type="molecule type" value="Genomic_DNA"/>
</dbReference>
<dbReference type="InterPro" id="IPR005119">
    <property type="entry name" value="LysR_subst-bd"/>
</dbReference>
<comment type="similarity">
    <text evidence="1">Belongs to the LysR transcriptional regulatory family.</text>
</comment>
<dbReference type="GO" id="GO:0005829">
    <property type="term" value="C:cytosol"/>
    <property type="evidence" value="ECO:0007669"/>
    <property type="project" value="TreeGrafter"/>
</dbReference>
<keyword evidence="4" id="KW-0804">Transcription</keyword>
<feature type="domain" description="HTH lysR-type" evidence="5">
    <location>
        <begin position="1"/>
        <end position="60"/>
    </location>
</feature>
<dbReference type="PANTHER" id="PTHR30419:SF2">
    <property type="entry name" value="LYSR FAMILY TRANSCRIPTIONAL REGULATOR"/>
    <property type="match status" value="1"/>
</dbReference>
<dbReference type="SUPFAM" id="SSF46785">
    <property type="entry name" value="Winged helix' DNA-binding domain"/>
    <property type="match status" value="1"/>
</dbReference>
<dbReference type="InterPro" id="IPR050950">
    <property type="entry name" value="HTH-type_LysR_regulators"/>
</dbReference>
<dbReference type="Proteomes" id="UP000244902">
    <property type="component" value="Chromosome"/>
</dbReference>
<evidence type="ECO:0000256" key="1">
    <source>
        <dbReference type="ARBA" id="ARBA00009437"/>
    </source>
</evidence>
<evidence type="ECO:0000256" key="4">
    <source>
        <dbReference type="ARBA" id="ARBA00023163"/>
    </source>
</evidence>
<dbReference type="PROSITE" id="PS50931">
    <property type="entry name" value="HTH_LYSR"/>
    <property type="match status" value="1"/>
</dbReference>
<proteinExistence type="inferred from homology"/>
<sequence length="295" mass="32432">MRLDPVSLKLFVSIVETGTISAAAEREHVAASAVSRRISDLETALKTTLLRRTNKGVEPTAAGLALLNLARGVLHSLDEIAAQMAEYSTGVRGQVRVAANLSAITQFLPSEIKQFLGLHPQVQIHLEELISTMVTKAVAENQADIGIFAHVPFGQEVETYRYRKDHLVLITPRDHPLAARGQVSFAEALDYEFVGLHVGSAINLQLVKAATDLDRTVRMRIQVTSYEALCLMVETGLGIGVLPEAVARRYLGTLEIAQLRLDEPWAERELKLCVRSRAALPVAARLLLDHLRHDD</sequence>
<reference evidence="6 7" key="1">
    <citation type="submission" date="2017-06" db="EMBL/GenBank/DDBJ databases">
        <title>Azoarcus sp. TSNA42 complete genome sequence.</title>
        <authorList>
            <person name="Woo J.-H."/>
            <person name="Kim H.-S."/>
        </authorList>
    </citation>
    <scope>NUCLEOTIDE SEQUENCE [LARGE SCALE GENOMIC DNA]</scope>
    <source>
        <strain evidence="6 7">TSNA42</strain>
    </source>
</reference>
<dbReference type="InterPro" id="IPR036388">
    <property type="entry name" value="WH-like_DNA-bd_sf"/>
</dbReference>
<evidence type="ECO:0000313" key="6">
    <source>
        <dbReference type="EMBL" id="AWI79279.1"/>
    </source>
</evidence>
<gene>
    <name evidence="6" type="ORF">CEW87_07820</name>
</gene>
<dbReference type="CDD" id="cd08421">
    <property type="entry name" value="PBP2_LTTR_like_1"/>
    <property type="match status" value="1"/>
</dbReference>
<dbReference type="InterPro" id="IPR000847">
    <property type="entry name" value="LysR_HTH_N"/>
</dbReference>
<dbReference type="PANTHER" id="PTHR30419">
    <property type="entry name" value="HTH-TYPE TRANSCRIPTIONAL REGULATOR YBHD"/>
    <property type="match status" value="1"/>
</dbReference>
<dbReference type="AlphaFoldDB" id="A0A2U8GZX6"/>
<evidence type="ECO:0000256" key="3">
    <source>
        <dbReference type="ARBA" id="ARBA00023125"/>
    </source>
</evidence>
<name>A0A2U8GZX6_9RHOO</name>
<dbReference type="GO" id="GO:0003700">
    <property type="term" value="F:DNA-binding transcription factor activity"/>
    <property type="evidence" value="ECO:0007669"/>
    <property type="project" value="InterPro"/>
</dbReference>